<dbReference type="InterPro" id="IPR004424">
    <property type="entry name" value="IspE"/>
</dbReference>
<feature type="active site" evidence="10">
    <location>
        <position position="136"/>
    </location>
</feature>
<evidence type="ECO:0000313" key="13">
    <source>
        <dbReference type="EMBL" id="GGW75967.1"/>
    </source>
</evidence>
<dbReference type="InterPro" id="IPR014721">
    <property type="entry name" value="Ribsml_uS5_D2-typ_fold_subgr"/>
</dbReference>
<dbReference type="SUPFAM" id="SSF55060">
    <property type="entry name" value="GHMP Kinase, C-terminal domain"/>
    <property type="match status" value="1"/>
</dbReference>
<feature type="domain" description="GHMP kinase N-terminal" evidence="11">
    <location>
        <begin position="66"/>
        <end position="143"/>
    </location>
</feature>
<keyword evidence="6 10" id="KW-0418">Kinase</keyword>
<dbReference type="GO" id="GO:0050515">
    <property type="term" value="F:4-(cytidine 5'-diphospho)-2-C-methyl-D-erythritol kinase activity"/>
    <property type="evidence" value="ECO:0007669"/>
    <property type="project" value="UniProtKB-UniRule"/>
</dbReference>
<evidence type="ECO:0000256" key="1">
    <source>
        <dbReference type="ARBA" id="ARBA00009684"/>
    </source>
</evidence>
<evidence type="ECO:0000256" key="10">
    <source>
        <dbReference type="HAMAP-Rule" id="MF_00061"/>
    </source>
</evidence>
<dbReference type="Gene3D" id="3.30.70.890">
    <property type="entry name" value="GHMP kinase, C-terminal domain"/>
    <property type="match status" value="1"/>
</dbReference>
<comment type="pathway">
    <text evidence="10">Isoprenoid biosynthesis; isopentenyl diphosphate biosynthesis via DXP pathway; isopentenyl diphosphate from 1-deoxy-D-xylulose 5-phosphate: step 3/6.</text>
</comment>
<reference evidence="13" key="2">
    <citation type="submission" date="2020-09" db="EMBL/GenBank/DDBJ databases">
        <authorList>
            <person name="Sun Q."/>
            <person name="Kim S."/>
        </authorList>
    </citation>
    <scope>NUCLEOTIDE SEQUENCE</scope>
    <source>
        <strain evidence="13">KCTC 22164</strain>
    </source>
</reference>
<dbReference type="Gene3D" id="3.30.230.10">
    <property type="match status" value="1"/>
</dbReference>
<dbReference type="InterPro" id="IPR006204">
    <property type="entry name" value="GHMP_kinase_N_dom"/>
</dbReference>
<feature type="active site" evidence="10">
    <location>
        <position position="11"/>
    </location>
</feature>
<proteinExistence type="inferred from homology"/>
<comment type="similarity">
    <text evidence="1 10">Belongs to the GHMP kinase family. IspE subfamily.</text>
</comment>
<dbReference type="EMBL" id="BMXP01000001">
    <property type="protein sequence ID" value="GGW75967.1"/>
    <property type="molecule type" value="Genomic_DNA"/>
</dbReference>
<name>A0A918JF75_9ALTE</name>
<evidence type="ECO:0000256" key="4">
    <source>
        <dbReference type="ARBA" id="ARBA00022679"/>
    </source>
</evidence>
<dbReference type="PANTHER" id="PTHR43527">
    <property type="entry name" value="4-DIPHOSPHOCYTIDYL-2-C-METHYL-D-ERYTHRITOL KINASE, CHLOROPLASTIC"/>
    <property type="match status" value="1"/>
</dbReference>
<evidence type="ECO:0000256" key="5">
    <source>
        <dbReference type="ARBA" id="ARBA00022741"/>
    </source>
</evidence>
<evidence type="ECO:0000256" key="8">
    <source>
        <dbReference type="ARBA" id="ARBA00023229"/>
    </source>
</evidence>
<evidence type="ECO:0000313" key="14">
    <source>
        <dbReference type="Proteomes" id="UP000631300"/>
    </source>
</evidence>
<keyword evidence="7 10" id="KW-0067">ATP-binding</keyword>
<dbReference type="PANTHER" id="PTHR43527:SF2">
    <property type="entry name" value="4-DIPHOSPHOCYTIDYL-2-C-METHYL-D-ERYTHRITOL KINASE, CHLOROPLASTIC"/>
    <property type="match status" value="1"/>
</dbReference>
<dbReference type="NCBIfam" id="TIGR00154">
    <property type="entry name" value="ispE"/>
    <property type="match status" value="1"/>
</dbReference>
<feature type="domain" description="GHMP kinase C-terminal" evidence="12">
    <location>
        <begin position="199"/>
        <end position="260"/>
    </location>
</feature>
<dbReference type="InterPro" id="IPR020568">
    <property type="entry name" value="Ribosomal_Su5_D2-typ_SF"/>
</dbReference>
<dbReference type="GO" id="GO:0019288">
    <property type="term" value="P:isopentenyl diphosphate biosynthetic process, methylerythritol 4-phosphate pathway"/>
    <property type="evidence" value="ECO:0007669"/>
    <property type="project" value="UniProtKB-UniRule"/>
</dbReference>
<keyword evidence="5 10" id="KW-0547">Nucleotide-binding</keyword>
<keyword evidence="8 10" id="KW-0414">Isoprene biosynthesis</keyword>
<keyword evidence="14" id="KW-1185">Reference proteome</keyword>
<dbReference type="InterPro" id="IPR013750">
    <property type="entry name" value="GHMP_kinase_C_dom"/>
</dbReference>
<protein>
    <recommendedName>
        <fullName evidence="3 10">4-diphosphocytidyl-2-C-methyl-D-erythritol kinase</fullName>
        <shortName evidence="10">CMK</shortName>
        <ecNumber evidence="2 10">2.7.1.148</ecNumber>
    </recommendedName>
    <alternativeName>
        <fullName evidence="9 10">4-(cytidine-5'-diphospho)-2-C-methyl-D-erythritol kinase</fullName>
    </alternativeName>
</protein>
<dbReference type="Pfam" id="PF00288">
    <property type="entry name" value="GHMP_kinases_N"/>
    <property type="match status" value="1"/>
</dbReference>
<feature type="binding site" evidence="10">
    <location>
        <begin position="94"/>
        <end position="104"/>
    </location>
    <ligand>
        <name>ATP</name>
        <dbReference type="ChEBI" id="CHEBI:30616"/>
    </ligand>
</feature>
<dbReference type="AlphaFoldDB" id="A0A918JF75"/>
<dbReference type="HAMAP" id="MF_00061">
    <property type="entry name" value="IspE"/>
    <property type="match status" value="1"/>
</dbReference>
<sequence length="287" mass="31271">MSRDWWPSPAKLNLFLHILGRLDSGYHQLQSLFQILDYGDRLAFDINRSSTVQLDTHIVGVAHDDNLIVRAARLLKPHAATDAGVRIFLDKQLPMGGGIGGGSSNAATTLVALNHLWQCNLTEDALAELGLSLGADVPIFVRGRTAFANGVGEELTPAPLAPCWYLVVNPGVHVSTGEVFSLPELPRNTPALSWASYSFENTRNDCQQIVCDHYPEVANLLHWLVHYAPSRMTGTGACVFATFTDQNEASEVQAKLPAEWTSFVAKGVNLSPLQQKLQDVIAASDMN</sequence>
<organism evidence="13 14">
    <name type="scientific">Alteromonas halophila</name>
    <dbReference type="NCBI Taxonomy" id="516698"/>
    <lineage>
        <taxon>Bacteria</taxon>
        <taxon>Pseudomonadati</taxon>
        <taxon>Pseudomonadota</taxon>
        <taxon>Gammaproteobacteria</taxon>
        <taxon>Alteromonadales</taxon>
        <taxon>Alteromonadaceae</taxon>
        <taxon>Alteromonas/Salinimonas group</taxon>
        <taxon>Alteromonas</taxon>
    </lineage>
</organism>
<reference evidence="13" key="1">
    <citation type="journal article" date="2014" name="Int. J. Syst. Evol. Microbiol.">
        <title>Complete genome sequence of Corynebacterium casei LMG S-19264T (=DSM 44701T), isolated from a smear-ripened cheese.</title>
        <authorList>
            <consortium name="US DOE Joint Genome Institute (JGI-PGF)"/>
            <person name="Walter F."/>
            <person name="Albersmeier A."/>
            <person name="Kalinowski J."/>
            <person name="Ruckert C."/>
        </authorList>
    </citation>
    <scope>NUCLEOTIDE SEQUENCE</scope>
    <source>
        <strain evidence="13">KCTC 22164</strain>
    </source>
</reference>
<comment type="catalytic activity">
    <reaction evidence="10">
        <text>4-CDP-2-C-methyl-D-erythritol + ATP = 4-CDP-2-C-methyl-D-erythritol 2-phosphate + ADP + H(+)</text>
        <dbReference type="Rhea" id="RHEA:18437"/>
        <dbReference type="ChEBI" id="CHEBI:15378"/>
        <dbReference type="ChEBI" id="CHEBI:30616"/>
        <dbReference type="ChEBI" id="CHEBI:57823"/>
        <dbReference type="ChEBI" id="CHEBI:57919"/>
        <dbReference type="ChEBI" id="CHEBI:456216"/>
        <dbReference type="EC" id="2.7.1.148"/>
    </reaction>
</comment>
<evidence type="ECO:0000256" key="6">
    <source>
        <dbReference type="ARBA" id="ARBA00022777"/>
    </source>
</evidence>
<evidence type="ECO:0000259" key="12">
    <source>
        <dbReference type="Pfam" id="PF08544"/>
    </source>
</evidence>
<dbReference type="PIRSF" id="PIRSF010376">
    <property type="entry name" value="IspE"/>
    <property type="match status" value="1"/>
</dbReference>
<dbReference type="InterPro" id="IPR036554">
    <property type="entry name" value="GHMP_kinase_C_sf"/>
</dbReference>
<gene>
    <name evidence="10 13" type="primary">ispE</name>
    <name evidence="13" type="ORF">GCM10007391_05490</name>
</gene>
<evidence type="ECO:0000256" key="7">
    <source>
        <dbReference type="ARBA" id="ARBA00022840"/>
    </source>
</evidence>
<keyword evidence="4 10" id="KW-0808">Transferase</keyword>
<evidence type="ECO:0000256" key="2">
    <source>
        <dbReference type="ARBA" id="ARBA00012052"/>
    </source>
</evidence>
<dbReference type="GO" id="GO:0005524">
    <property type="term" value="F:ATP binding"/>
    <property type="evidence" value="ECO:0007669"/>
    <property type="project" value="UniProtKB-UniRule"/>
</dbReference>
<dbReference type="SUPFAM" id="SSF54211">
    <property type="entry name" value="Ribosomal protein S5 domain 2-like"/>
    <property type="match status" value="1"/>
</dbReference>
<comment type="caution">
    <text evidence="13">The sequence shown here is derived from an EMBL/GenBank/DDBJ whole genome shotgun (WGS) entry which is preliminary data.</text>
</comment>
<comment type="function">
    <text evidence="10">Catalyzes the phosphorylation of the position 2 hydroxy group of 4-diphosphocytidyl-2C-methyl-D-erythritol.</text>
</comment>
<dbReference type="Proteomes" id="UP000631300">
    <property type="component" value="Unassembled WGS sequence"/>
</dbReference>
<dbReference type="EC" id="2.7.1.148" evidence="2 10"/>
<dbReference type="NCBIfam" id="NF011202">
    <property type="entry name" value="PRK14608.1"/>
    <property type="match status" value="1"/>
</dbReference>
<accession>A0A918JF75</accession>
<evidence type="ECO:0000256" key="3">
    <source>
        <dbReference type="ARBA" id="ARBA00017473"/>
    </source>
</evidence>
<evidence type="ECO:0000256" key="9">
    <source>
        <dbReference type="ARBA" id="ARBA00032554"/>
    </source>
</evidence>
<evidence type="ECO:0000259" key="11">
    <source>
        <dbReference type="Pfam" id="PF00288"/>
    </source>
</evidence>
<dbReference type="GO" id="GO:0016114">
    <property type="term" value="P:terpenoid biosynthetic process"/>
    <property type="evidence" value="ECO:0007669"/>
    <property type="project" value="UniProtKB-UniRule"/>
</dbReference>
<dbReference type="Pfam" id="PF08544">
    <property type="entry name" value="GHMP_kinases_C"/>
    <property type="match status" value="1"/>
</dbReference>